<dbReference type="InterPro" id="IPR008521">
    <property type="entry name" value="Mg_trans_NIPA"/>
</dbReference>
<dbReference type="Proteomes" id="UP001152797">
    <property type="component" value="Unassembled WGS sequence"/>
</dbReference>
<dbReference type="EMBL" id="CAMXCT010006828">
    <property type="protein sequence ID" value="CAI4020725.1"/>
    <property type="molecule type" value="Genomic_DNA"/>
</dbReference>
<comment type="caution">
    <text evidence="7">The sequence shown here is derived from an EMBL/GenBank/DDBJ whole genome shotgun (WGS) entry which is preliminary data.</text>
</comment>
<keyword evidence="4 6" id="KW-1133">Transmembrane helix</keyword>
<feature type="transmembrane region" description="Helical" evidence="6">
    <location>
        <begin position="204"/>
        <end position="229"/>
    </location>
</feature>
<dbReference type="GO" id="GO:0015095">
    <property type="term" value="F:magnesium ion transmembrane transporter activity"/>
    <property type="evidence" value="ECO:0007669"/>
    <property type="project" value="InterPro"/>
</dbReference>
<feature type="transmembrane region" description="Helical" evidence="6">
    <location>
        <begin position="816"/>
        <end position="835"/>
    </location>
</feature>
<feature type="transmembrane region" description="Helical" evidence="6">
    <location>
        <begin position="719"/>
        <end position="738"/>
    </location>
</feature>
<dbReference type="GO" id="GO:0015297">
    <property type="term" value="F:antiporter activity"/>
    <property type="evidence" value="ECO:0007669"/>
    <property type="project" value="InterPro"/>
</dbReference>
<feature type="transmembrane region" description="Helical" evidence="6">
    <location>
        <begin position="62"/>
        <end position="86"/>
    </location>
</feature>
<feature type="transmembrane region" description="Helical" evidence="6">
    <location>
        <begin position="918"/>
        <end position="939"/>
    </location>
</feature>
<evidence type="ECO:0000256" key="3">
    <source>
        <dbReference type="ARBA" id="ARBA00022692"/>
    </source>
</evidence>
<dbReference type="EMBL" id="CAMXCT030006828">
    <property type="protein sequence ID" value="CAL4808037.1"/>
    <property type="molecule type" value="Genomic_DNA"/>
</dbReference>
<gene>
    <name evidence="7" type="ORF">C1SCF055_LOCUS45116</name>
</gene>
<feature type="transmembrane region" description="Helical" evidence="6">
    <location>
        <begin position="855"/>
        <end position="871"/>
    </location>
</feature>
<feature type="transmembrane region" description="Helical" evidence="6">
    <location>
        <begin position="287"/>
        <end position="308"/>
    </location>
</feature>
<reference evidence="7" key="1">
    <citation type="submission" date="2022-10" db="EMBL/GenBank/DDBJ databases">
        <authorList>
            <person name="Chen Y."/>
            <person name="Dougan E. K."/>
            <person name="Chan C."/>
            <person name="Rhodes N."/>
            <person name="Thang M."/>
        </authorList>
    </citation>
    <scope>NUCLEOTIDE SEQUENCE</scope>
</reference>
<feature type="transmembrane region" description="Helical" evidence="6">
    <location>
        <begin position="759"/>
        <end position="781"/>
    </location>
</feature>
<evidence type="ECO:0000256" key="4">
    <source>
        <dbReference type="ARBA" id="ARBA00022989"/>
    </source>
</evidence>
<evidence type="ECO:0000313" key="8">
    <source>
        <dbReference type="EMBL" id="CAL4808037.1"/>
    </source>
</evidence>
<dbReference type="EMBL" id="CAMXCT020006828">
    <property type="protein sequence ID" value="CAL1174100.1"/>
    <property type="molecule type" value="Genomic_DNA"/>
</dbReference>
<feature type="transmembrane region" description="Helical" evidence="6">
    <location>
        <begin position="375"/>
        <end position="395"/>
    </location>
</feature>
<dbReference type="GO" id="GO:0042910">
    <property type="term" value="F:xenobiotic transmembrane transporter activity"/>
    <property type="evidence" value="ECO:0007669"/>
    <property type="project" value="InterPro"/>
</dbReference>
<feature type="transmembrane region" description="Helical" evidence="6">
    <location>
        <begin position="883"/>
        <end position="906"/>
    </location>
</feature>
<evidence type="ECO:0000256" key="2">
    <source>
        <dbReference type="ARBA" id="ARBA00010199"/>
    </source>
</evidence>
<evidence type="ECO:0000256" key="5">
    <source>
        <dbReference type="ARBA" id="ARBA00023136"/>
    </source>
</evidence>
<accession>A0A9P1M6U9</accession>
<dbReference type="Pfam" id="PF01554">
    <property type="entry name" value="MatE"/>
    <property type="match status" value="2"/>
</dbReference>
<feature type="transmembrane region" description="Helical" evidence="6">
    <location>
        <begin position="787"/>
        <end position="807"/>
    </location>
</feature>
<keyword evidence="9" id="KW-1185">Reference proteome</keyword>
<feature type="transmembrane region" description="Helical" evidence="6">
    <location>
        <begin position="951"/>
        <end position="972"/>
    </location>
</feature>
<evidence type="ECO:0000313" key="9">
    <source>
        <dbReference type="Proteomes" id="UP001152797"/>
    </source>
</evidence>
<feature type="transmembrane region" description="Helical" evidence="6">
    <location>
        <begin position="402"/>
        <end position="422"/>
    </location>
</feature>
<dbReference type="Pfam" id="PF05653">
    <property type="entry name" value="Mg_trans_NIPA"/>
    <property type="match status" value="1"/>
</dbReference>
<evidence type="ECO:0000256" key="1">
    <source>
        <dbReference type="ARBA" id="ARBA00004141"/>
    </source>
</evidence>
<proteinExistence type="inferred from homology"/>
<reference evidence="8 9" key="2">
    <citation type="submission" date="2024-05" db="EMBL/GenBank/DDBJ databases">
        <authorList>
            <person name="Chen Y."/>
            <person name="Shah S."/>
            <person name="Dougan E. K."/>
            <person name="Thang M."/>
            <person name="Chan C."/>
        </authorList>
    </citation>
    <scope>NUCLEOTIDE SEQUENCE [LARGE SCALE GENOMIC DNA]</scope>
</reference>
<dbReference type="PANTHER" id="PTHR11206">
    <property type="entry name" value="MULTIDRUG RESISTANCE PROTEIN"/>
    <property type="match status" value="1"/>
</dbReference>
<evidence type="ECO:0000256" key="6">
    <source>
        <dbReference type="SAM" id="Phobius"/>
    </source>
</evidence>
<dbReference type="OrthoDB" id="165382at2759"/>
<dbReference type="SUPFAM" id="SSF103481">
    <property type="entry name" value="Multidrug resistance efflux transporter EmrE"/>
    <property type="match status" value="1"/>
</dbReference>
<dbReference type="InterPro" id="IPR002528">
    <property type="entry name" value="MATE_fam"/>
</dbReference>
<dbReference type="GO" id="GO:0016020">
    <property type="term" value="C:membrane"/>
    <property type="evidence" value="ECO:0007669"/>
    <property type="project" value="UniProtKB-SubCell"/>
</dbReference>
<feature type="transmembrane region" description="Helical" evidence="6">
    <location>
        <begin position="428"/>
        <end position="450"/>
    </location>
</feature>
<keyword evidence="3 6" id="KW-0812">Transmembrane</keyword>
<dbReference type="AlphaFoldDB" id="A0A9P1M6U9"/>
<sequence>MLEAVDHGLDREILGERKSLARSVLLELREIAKLGVPLALSSASGNLNMLVSSVLLGRLDTIALAAVSVAGIWTSVTDVLFFAGIGQLSMFCSQAYGAGNYALVGTWLQIYLVFVTVAGIPFMLLRFLTTPILLTFHLHHDVAVTAGVYTIWSQAGFLFDVWYNSIKEYYAAQQITMPAAVVDAIFVVVNFLLTYVAVFPLKGGIIGAALAFCTAKLLRTITYILVCWSKGYHKRTWPGWSYKEILVAERWRRLLAMTIPAAIGGLAEELQFQVCTLMAGEIGPAETAAFNLVMTVLILAFLFSMAMGDSVGIRMAKSLGEGRAQGAAFVARLGIIVSVIGGVVIAGFVCVLMPAVVPLMSKDPVVQDQMIRLRWTGTVTIALIGGVLPVVTVLTKQGRTKIVSITLPVCCWLTGFPCSYFLGRAYGLLGICEGLIIGYSLACVCLMIAFARSDWPQLARDAQRRAEVEQLQVDEVDEVDANVANVAANEVNLEVESRSNAFDTFSWVTEAAHTEAARFCRPVALRAYDKAVSLLPVLAVHALLCRKLRPYLQSRWPLLNFLASLLPNPRREFSCKRVLLQHVLELSKATSEVIRCPRSCVGYKAETVVSLGKGRSCVSSKLSVERPLSLLQAPGLLSDVQRRVLAALLPLCCLPYARSILRGQTQVGLGRRTAPRLGCRRCINADASAVPVVNARLLDAARLGQLEVLVILASNKGSTFTEVMVLLAVFGTLVGTIGKQMIRRSEMYKQDRRERESSIMFSVGLALQVALNPLCDLAGYALAPASVIAPVTGMDIVWNTVIAPCSLNETLTSRRLLSTIIIFFAATTSVLFRQINEVKWTAAYVEMVLWQNRTMLYAICFIAWYLWNVVVQMRFEKGSPIRGFSLGATAGTLAGNMWCTKITAVLLEQCMSGHCDAWGHWVSWICLFGGVFFATSNLYYISRGMQQHEALFMVTVYMGANIATNSLSAIVVLGEMDDAPWWKLAGYTFCILMMMVGMALLTSGEKVWDFCQTVCGLAIYRSSIPPFNLATHEFPVKIFPYFPIPMG</sequence>
<protein>
    <submittedName>
        <fullName evidence="8">Protein DETOXIFICATION 36 (AtDTX36) (Multidrug and toxic compound extrusion protein 36) (MATE protein 36)</fullName>
    </submittedName>
</protein>
<feature type="transmembrane region" description="Helical" evidence="6">
    <location>
        <begin position="984"/>
        <end position="1002"/>
    </location>
</feature>
<feature type="transmembrane region" description="Helical" evidence="6">
    <location>
        <begin position="98"/>
        <end position="122"/>
    </location>
</feature>
<comment type="subcellular location">
    <subcellularLocation>
        <location evidence="1">Membrane</location>
        <topology evidence="1">Multi-pass membrane protein</topology>
    </subcellularLocation>
</comment>
<organism evidence="7">
    <name type="scientific">Cladocopium goreaui</name>
    <dbReference type="NCBI Taxonomy" id="2562237"/>
    <lineage>
        <taxon>Eukaryota</taxon>
        <taxon>Sar</taxon>
        <taxon>Alveolata</taxon>
        <taxon>Dinophyceae</taxon>
        <taxon>Suessiales</taxon>
        <taxon>Symbiodiniaceae</taxon>
        <taxon>Cladocopium</taxon>
    </lineage>
</organism>
<evidence type="ECO:0000313" key="7">
    <source>
        <dbReference type="EMBL" id="CAI4020725.1"/>
    </source>
</evidence>
<feature type="transmembrane region" description="Helical" evidence="6">
    <location>
        <begin position="329"/>
        <end position="355"/>
    </location>
</feature>
<name>A0A9P1M6U9_9DINO</name>
<comment type="similarity">
    <text evidence="2">Belongs to the multi antimicrobial extrusion (MATE) (TC 2.A.66.1) family.</text>
</comment>
<keyword evidence="5 6" id="KW-0472">Membrane</keyword>
<dbReference type="InterPro" id="IPR037185">
    <property type="entry name" value="EmrE-like"/>
</dbReference>
<feature type="transmembrane region" description="Helical" evidence="6">
    <location>
        <begin position="142"/>
        <end position="163"/>
    </location>
</feature>
<feature type="transmembrane region" description="Helical" evidence="6">
    <location>
        <begin position="175"/>
        <end position="198"/>
    </location>
</feature>